<accession>A0A0A9E5N8</accession>
<dbReference type="EMBL" id="GBRH01201826">
    <property type="protein sequence ID" value="JAD96069.1"/>
    <property type="molecule type" value="Transcribed_RNA"/>
</dbReference>
<dbReference type="AlphaFoldDB" id="A0A0A9E5N8"/>
<reference evidence="1" key="1">
    <citation type="submission" date="2014-09" db="EMBL/GenBank/DDBJ databases">
        <authorList>
            <person name="Magalhaes I.L.F."/>
            <person name="Oliveira U."/>
            <person name="Santos F.R."/>
            <person name="Vidigal T.H.D.A."/>
            <person name="Brescovit A.D."/>
            <person name="Santos A.J."/>
        </authorList>
    </citation>
    <scope>NUCLEOTIDE SEQUENCE</scope>
    <source>
        <tissue evidence="1">Shoot tissue taken approximately 20 cm above the soil surface</tissue>
    </source>
</reference>
<organism evidence="1">
    <name type="scientific">Arundo donax</name>
    <name type="common">Giant reed</name>
    <name type="synonym">Donax arundinaceus</name>
    <dbReference type="NCBI Taxonomy" id="35708"/>
    <lineage>
        <taxon>Eukaryota</taxon>
        <taxon>Viridiplantae</taxon>
        <taxon>Streptophyta</taxon>
        <taxon>Embryophyta</taxon>
        <taxon>Tracheophyta</taxon>
        <taxon>Spermatophyta</taxon>
        <taxon>Magnoliopsida</taxon>
        <taxon>Liliopsida</taxon>
        <taxon>Poales</taxon>
        <taxon>Poaceae</taxon>
        <taxon>PACMAD clade</taxon>
        <taxon>Arundinoideae</taxon>
        <taxon>Arundineae</taxon>
        <taxon>Arundo</taxon>
    </lineage>
</organism>
<evidence type="ECO:0000313" key="1">
    <source>
        <dbReference type="EMBL" id="JAD96069.1"/>
    </source>
</evidence>
<sequence>MFTSDLFSRGEFEEYMSHTSAELNRRVALLYTVFNFSLFQTLTIEPVAFDETKHWQPPRFYWTKTSVKFKDLLSLIYSHFPFRLCTFRFMYDSGMLLYGDLTFDFSIDLSSSKMSPWDGAPAYREKSMPAPPRFSSSSRSDFISAMADRFSLCSTYINPSSSTSVSALNPSFHFFLCSPSPSGIGSSGWFLVFQLL</sequence>
<protein>
    <submittedName>
        <fullName evidence="1">Uncharacterized protein</fullName>
    </submittedName>
</protein>
<reference evidence="1" key="2">
    <citation type="journal article" date="2015" name="Data Brief">
        <title>Shoot transcriptome of the giant reed, Arundo donax.</title>
        <authorList>
            <person name="Barrero R.A."/>
            <person name="Guerrero F.D."/>
            <person name="Moolhuijzen P."/>
            <person name="Goolsby J.A."/>
            <person name="Tidwell J."/>
            <person name="Bellgard S.E."/>
            <person name="Bellgard M.I."/>
        </authorList>
    </citation>
    <scope>NUCLEOTIDE SEQUENCE</scope>
    <source>
        <tissue evidence="1">Shoot tissue taken approximately 20 cm above the soil surface</tissue>
    </source>
</reference>
<proteinExistence type="predicted"/>
<name>A0A0A9E5N8_ARUDO</name>